<evidence type="ECO:0000259" key="6">
    <source>
        <dbReference type="SMART" id="SM00839"/>
    </source>
</evidence>
<dbReference type="Pfam" id="PF23152">
    <property type="entry name" value="GDH_2nd"/>
    <property type="match status" value="1"/>
</dbReference>
<comment type="caution">
    <text evidence="7">The sequence shown here is derived from an EMBL/GenBank/DDBJ whole genome shotgun (WGS) entry which is preliminary data.</text>
</comment>
<dbReference type="EMBL" id="LWDF02000020">
    <property type="protein sequence ID" value="KAE8260030.1"/>
    <property type="molecule type" value="Genomic_DNA"/>
</dbReference>
<dbReference type="InterPro" id="IPR046346">
    <property type="entry name" value="Aminoacid_DH-like_N_sf"/>
</dbReference>
<keyword evidence="2 4" id="KW-0560">Oxidoreductase</keyword>
<dbReference type="GO" id="GO:0004352">
    <property type="term" value="F:glutamate dehydrogenase (NAD+) activity"/>
    <property type="evidence" value="ECO:0007669"/>
    <property type="project" value="UniProtKB-UniRule"/>
</dbReference>
<dbReference type="Pfam" id="PF00208">
    <property type="entry name" value="ELFV_dehydrog"/>
    <property type="match status" value="1"/>
</dbReference>
<accession>A0A8T8THM9</accession>
<protein>
    <recommendedName>
        <fullName evidence="4">NAD-specific glutamate dehydrogenase</fullName>
        <ecNumber evidence="4">1.4.1.2</ecNumber>
    </recommendedName>
</protein>
<dbReference type="InterPro" id="IPR016210">
    <property type="entry name" value="NAD-GDH_euk"/>
</dbReference>
<feature type="domain" description="Glutamate/phenylalanine/leucine/valine/L-tryptophan dehydrogenase C-terminal" evidence="6">
    <location>
        <begin position="691"/>
        <end position="954"/>
    </location>
</feature>
<name>A0A8T8THM9_9BASI</name>
<keyword evidence="8" id="KW-1185">Reference proteome</keyword>
<dbReference type="InterPro" id="IPR006096">
    <property type="entry name" value="Glu/Leu/Phe/Val/Trp_DH_C"/>
</dbReference>
<reference evidence="7" key="1">
    <citation type="submission" date="2016-04" db="EMBL/GenBank/DDBJ databases">
        <authorList>
            <person name="Nguyen H.D."/>
            <person name="Samba Siva P."/>
            <person name="Cullis J."/>
            <person name="Levesque C.A."/>
            <person name="Hambleton S."/>
        </authorList>
    </citation>
    <scope>NUCLEOTIDE SEQUENCE</scope>
    <source>
        <strain evidence="7">DAOMC 236416</strain>
    </source>
</reference>
<dbReference type="AlphaFoldDB" id="A0A8T8THM9"/>
<evidence type="ECO:0000256" key="4">
    <source>
        <dbReference type="PIRNR" id="PIRNR000184"/>
    </source>
</evidence>
<evidence type="ECO:0000256" key="5">
    <source>
        <dbReference type="SAM" id="MobiDB-lite"/>
    </source>
</evidence>
<comment type="function">
    <text evidence="4">NAD(+)-dependent glutamate dehydrogenase which degrades glutamate to ammonia and alpha-ketoglutarate.</text>
</comment>
<gene>
    <name evidence="7" type="ORF">A4X13_0g601</name>
</gene>
<feature type="region of interest" description="Disordered" evidence="5">
    <location>
        <begin position="1"/>
        <end position="20"/>
    </location>
</feature>
<organism evidence="7 8">
    <name type="scientific">Tilletia indica</name>
    <dbReference type="NCBI Taxonomy" id="43049"/>
    <lineage>
        <taxon>Eukaryota</taxon>
        <taxon>Fungi</taxon>
        <taxon>Dikarya</taxon>
        <taxon>Basidiomycota</taxon>
        <taxon>Ustilaginomycotina</taxon>
        <taxon>Exobasidiomycetes</taxon>
        <taxon>Tilletiales</taxon>
        <taxon>Tilletiaceae</taxon>
        <taxon>Tilletia</taxon>
    </lineage>
</organism>
<comment type="similarity">
    <text evidence="1 4">Belongs to the Glu/Leu/Phe/Val dehydrogenases family.</text>
</comment>
<reference evidence="7" key="2">
    <citation type="journal article" date="2019" name="IMA Fungus">
        <title>Genome sequencing and comparison of five Tilletia species to identify candidate genes for the detection of regulated species infecting wheat.</title>
        <authorList>
            <person name="Nguyen H.D.T."/>
            <person name="Sultana T."/>
            <person name="Kesanakurti P."/>
            <person name="Hambleton S."/>
        </authorList>
    </citation>
    <scope>NUCLEOTIDE SEQUENCE</scope>
    <source>
        <strain evidence="7">DAOMC 236416</strain>
    </source>
</reference>
<dbReference type="GO" id="GO:0005739">
    <property type="term" value="C:mitochondrion"/>
    <property type="evidence" value="ECO:0007669"/>
    <property type="project" value="UniProtKB-UniRule"/>
</dbReference>
<evidence type="ECO:0000313" key="7">
    <source>
        <dbReference type="EMBL" id="KAE8260030.1"/>
    </source>
</evidence>
<dbReference type="SUPFAM" id="SSF51735">
    <property type="entry name" value="NAD(P)-binding Rossmann-fold domains"/>
    <property type="match status" value="1"/>
</dbReference>
<dbReference type="PIRSF" id="PIRSF000184">
    <property type="entry name" value="GDH_NAD"/>
    <property type="match status" value="1"/>
</dbReference>
<dbReference type="Proteomes" id="UP000077521">
    <property type="component" value="Unassembled WGS sequence"/>
</dbReference>
<dbReference type="SMART" id="SM00839">
    <property type="entry name" value="ELFV_dehydrog"/>
    <property type="match status" value="1"/>
</dbReference>
<dbReference type="PANTHER" id="PTHR11606">
    <property type="entry name" value="GLUTAMATE DEHYDROGENASE"/>
    <property type="match status" value="1"/>
</dbReference>
<evidence type="ECO:0000313" key="8">
    <source>
        <dbReference type="Proteomes" id="UP000077521"/>
    </source>
</evidence>
<comment type="catalytic activity">
    <reaction evidence="4">
        <text>L-glutamate + NAD(+) + H2O = 2-oxoglutarate + NH4(+) + NADH + H(+)</text>
        <dbReference type="Rhea" id="RHEA:15133"/>
        <dbReference type="ChEBI" id="CHEBI:15377"/>
        <dbReference type="ChEBI" id="CHEBI:15378"/>
        <dbReference type="ChEBI" id="CHEBI:16810"/>
        <dbReference type="ChEBI" id="CHEBI:28938"/>
        <dbReference type="ChEBI" id="CHEBI:29985"/>
        <dbReference type="ChEBI" id="CHEBI:57540"/>
        <dbReference type="ChEBI" id="CHEBI:57945"/>
        <dbReference type="EC" id="1.4.1.2"/>
    </reaction>
</comment>
<dbReference type="PANTHER" id="PTHR11606:SF24">
    <property type="entry name" value="NAD-SPECIFIC GLUTAMATE DEHYDROGENASE"/>
    <property type="match status" value="1"/>
</dbReference>
<dbReference type="InterPro" id="IPR036291">
    <property type="entry name" value="NAD(P)-bd_dom_sf"/>
</dbReference>
<evidence type="ECO:0000256" key="2">
    <source>
        <dbReference type="ARBA" id="ARBA00023002"/>
    </source>
</evidence>
<dbReference type="OrthoDB" id="184415at2759"/>
<dbReference type="SUPFAM" id="SSF53223">
    <property type="entry name" value="Aminoacid dehydrogenase-like, N-terminal domain"/>
    <property type="match status" value="1"/>
</dbReference>
<proteinExistence type="inferred from homology"/>
<dbReference type="Pfam" id="PF23147">
    <property type="entry name" value="GDH2_N"/>
    <property type="match status" value="1"/>
</dbReference>
<dbReference type="GO" id="GO:0006538">
    <property type="term" value="P:L-glutamate catabolic process"/>
    <property type="evidence" value="ECO:0007669"/>
    <property type="project" value="UniProtKB-UniRule"/>
</dbReference>
<sequence length="1063" mass="118384">MSVSSQPHIAPPEQNGEPLGSANIAHLKAALLSVPGTPNRAGTPGSDHKIANHIGYSDTVFAGKAEQAKEVVAVLKHKGFIPPDLVEAEVNWFYMNLGIDDRYFAMESVATVADHVMALYGAKILAYTKHSNTLEIDLENVSEDGAIFIHSSQPGRSQSEGPQWEKRIDAAYLDKSSVAKAFRLETFRSAGTVSANSKQSLRCYFLSRCNFVEPIPAEDSDAYADIRAVSDKTFLAKASEHTLEMYQTVMEEVLRRQGPVIDLYEVEGSRERRIVIGYRMGTTSSYFSALSDLYHWYSLYSTRKYVEQFSNGVSIISIYLNQVPGSNSTKVPPIEHSIHQIIKEASLIYVLPENPFFKPGSTAESSPAVQEATYAFIAWVFCQHFCNRLGQAYQSLRKVLDETDSQHAAILDDIKKRFREDAFTRQSIFEVIDAHPDLIRLLYVHFANVHYPSGTQHSDLVPTLSYQRLVKEEVLNDAQMLDRIRKVAVNAHERAVLETILLFNKAVLKTNFYAVQHKVALSFRLDPRFLPEVEYPYTPYGIFFVVGSDFRGFHCRFKDVARGGIRIVRSRNRENYSINQRMLFDEVYALAYTQQQKNKDLPEGGSKGAILPSLDANPRLCFEKYIDSILDLILPSEDGSMVDLYSAPEILFFGPDENTADCMDWTANHARERGAPFWKSVSTGKGEKMGGIPHDLFGMTSLSVRQYVMGIYERLGWKEEEVTKIQTGGPDGDLGSNEILLSRDKTVAVIDGSGVAHDPLGLDRTELVRLARARSPIGNFDKSKLSKDGYIVKVEETDVRLPSGELVPDGMAFRNSAHLVFKADLFVPCGGRPEAINVSNVGKLFNKDGKCHFDALVEGANLFCSKQARLELEKRGVILFPDASTNKGGVTSSSLEVLAGLSLTDEEWAEHMMLRDGEKPSTFYLSYVRDIQTIIGQNAAAEFNALWREHEKTRKPRSVLSAELSTALNTLADELESTDLYSQPALRSTVLSHVFPPTLLNLVGLEKLVQRVPDSYLRSAFAARLSAEFIYKYGPGASHIDFYSFLSTFGVGGAKKEVAAAKA</sequence>
<dbReference type="InterPro" id="IPR055480">
    <property type="entry name" value="NAD-GDH_N"/>
</dbReference>
<dbReference type="Gene3D" id="3.40.50.720">
    <property type="entry name" value="NAD(P)-binding Rossmann-like Domain"/>
    <property type="match status" value="1"/>
</dbReference>
<evidence type="ECO:0000256" key="3">
    <source>
        <dbReference type="ARBA" id="ARBA00023027"/>
    </source>
</evidence>
<dbReference type="InterPro" id="IPR056365">
    <property type="entry name" value="NAD-GDH_2nd"/>
</dbReference>
<dbReference type="EC" id="1.4.1.2" evidence="4"/>
<evidence type="ECO:0000256" key="1">
    <source>
        <dbReference type="ARBA" id="ARBA00006382"/>
    </source>
</evidence>
<keyword evidence="3 4" id="KW-0520">NAD</keyword>